<evidence type="ECO:0000313" key="7">
    <source>
        <dbReference type="EMBL" id="KAJ1160084.1"/>
    </source>
</evidence>
<dbReference type="Pfam" id="PF03114">
    <property type="entry name" value="BAR"/>
    <property type="match status" value="1"/>
</dbReference>
<feature type="compositionally biased region" description="Basic and acidic residues" evidence="5">
    <location>
        <begin position="409"/>
        <end position="442"/>
    </location>
</feature>
<dbReference type="GO" id="GO:0097320">
    <property type="term" value="P:plasma membrane tubulation"/>
    <property type="evidence" value="ECO:0007669"/>
    <property type="project" value="TreeGrafter"/>
</dbReference>
<protein>
    <recommendedName>
        <fullName evidence="3">Bridging integrator 2</fullName>
    </recommendedName>
</protein>
<evidence type="ECO:0000259" key="6">
    <source>
        <dbReference type="PROSITE" id="PS51021"/>
    </source>
</evidence>
<dbReference type="Gene3D" id="1.20.1270.60">
    <property type="entry name" value="Arfaptin homology (AH) domain/BAR domain"/>
    <property type="match status" value="1"/>
</dbReference>
<accession>A0AAV7S922</accession>
<dbReference type="EMBL" id="JANPWB010000008">
    <property type="protein sequence ID" value="KAJ1160084.1"/>
    <property type="molecule type" value="Genomic_DNA"/>
</dbReference>
<name>A0AAV7S922_PLEWA</name>
<dbReference type="AlphaFoldDB" id="A0AAV7S922"/>
<dbReference type="GO" id="GO:0006911">
    <property type="term" value="P:phagocytosis, engulfment"/>
    <property type="evidence" value="ECO:0007669"/>
    <property type="project" value="TreeGrafter"/>
</dbReference>
<keyword evidence="4" id="KW-0175">Coiled coil</keyword>
<feature type="compositionally biased region" description="Polar residues" evidence="5">
    <location>
        <begin position="299"/>
        <end position="319"/>
    </location>
</feature>
<gene>
    <name evidence="7" type="ORF">NDU88_000586</name>
</gene>
<sequence>MQKRFSRAQEKVLQKLGKTVETRDEQFEQCAYTFNQQQNEGYKLYKDLKAILNASKIMHESSKRLAETLQEIYNPLWDGHTDLKSIVENNDLLWADYEQKLSDQAVRVMENYVALFPEMKERIAKRGRKLVDYDSARHHLEALQNAKKKDEAKIAKAEEEFNKAQAVFEDINKELRDELPVLYSSRIGCYVTIFQNISNLRDVFYKEMSQLNHELYDVMTKLEKQHSDKVFIVKGVTGNRRSLVISAPMNPSGISISAPEPSLSPTPELALADSSCSENHSISANEEPESTSSETSENQDSGSAEGTSGTAISPSTSSEEQVDDPLQKQFDTPSDPSELITAPTRSTGGDYEFCIMIKDDASSQPSRAEAQEHSEASLKQLTGHTEKEEESETSLNLFKNATVPSQSLGDKEPSTQSDGREPSSEFSEKPGAHHESTEERILKSSWLSEGPPEAPSKSSEKQVAESSSSADKDITFSPLSEDQEKPSKQAVKEPKAEYKSVKEKDIEYCQILKEKNETLPEASQVGISVEAIRLFQESENYGKGLSSPPEGTMAGHAELPGKEIKEAYPPSEEKITHQNPPPEDKSTDKNAFPETSLPEAAHEDLSQQADCSSPFKDGICLEKSTSSLNKETCKNQSLIASDKVSSPPVQSDMPLSAETLRKEEKLELEVSSSVQESNQEEAMKSKRSEKKTNEINLSTSEQKIKHLQ</sequence>
<dbReference type="PROSITE" id="PS51021">
    <property type="entry name" value="BAR"/>
    <property type="match status" value="1"/>
</dbReference>
<evidence type="ECO:0000256" key="1">
    <source>
        <dbReference type="ARBA" id="ARBA00004496"/>
    </source>
</evidence>
<dbReference type="GO" id="GO:0002102">
    <property type="term" value="C:podosome"/>
    <property type="evidence" value="ECO:0007669"/>
    <property type="project" value="TreeGrafter"/>
</dbReference>
<dbReference type="SUPFAM" id="SSF103657">
    <property type="entry name" value="BAR/IMD domain-like"/>
    <property type="match status" value="1"/>
</dbReference>
<dbReference type="InterPro" id="IPR048886">
    <property type="entry name" value="Bin2_C"/>
</dbReference>
<dbReference type="GO" id="GO:0071800">
    <property type="term" value="P:podosome assembly"/>
    <property type="evidence" value="ECO:0007669"/>
    <property type="project" value="TreeGrafter"/>
</dbReference>
<comment type="subcellular location">
    <subcellularLocation>
        <location evidence="1">Cytoplasm</location>
    </subcellularLocation>
</comment>
<dbReference type="InterPro" id="IPR003005">
    <property type="entry name" value="Amphiphysin"/>
</dbReference>
<dbReference type="GO" id="GO:0005543">
    <property type="term" value="F:phospholipid binding"/>
    <property type="evidence" value="ECO:0007669"/>
    <property type="project" value="TreeGrafter"/>
</dbReference>
<feature type="compositionally biased region" description="Polar residues" evidence="5">
    <location>
        <begin position="638"/>
        <end position="649"/>
    </location>
</feature>
<feature type="coiled-coil region" evidence="4">
    <location>
        <begin position="133"/>
        <end position="174"/>
    </location>
</feature>
<dbReference type="Pfam" id="PF21532">
    <property type="entry name" value="Bin2_C"/>
    <property type="match status" value="1"/>
</dbReference>
<evidence type="ECO:0000256" key="3">
    <source>
        <dbReference type="ARBA" id="ARBA00072987"/>
    </source>
</evidence>
<feature type="compositionally biased region" description="Basic and acidic residues" evidence="5">
    <location>
        <begin position="482"/>
        <end position="500"/>
    </location>
</feature>
<organism evidence="7 8">
    <name type="scientific">Pleurodeles waltl</name>
    <name type="common">Iberian ribbed newt</name>
    <dbReference type="NCBI Taxonomy" id="8319"/>
    <lineage>
        <taxon>Eukaryota</taxon>
        <taxon>Metazoa</taxon>
        <taxon>Chordata</taxon>
        <taxon>Craniata</taxon>
        <taxon>Vertebrata</taxon>
        <taxon>Euteleostomi</taxon>
        <taxon>Amphibia</taxon>
        <taxon>Batrachia</taxon>
        <taxon>Caudata</taxon>
        <taxon>Salamandroidea</taxon>
        <taxon>Salamandridae</taxon>
        <taxon>Pleurodelinae</taxon>
        <taxon>Pleurodeles</taxon>
    </lineage>
</organism>
<dbReference type="InterPro" id="IPR004148">
    <property type="entry name" value="BAR_dom"/>
</dbReference>
<dbReference type="InterPro" id="IPR027267">
    <property type="entry name" value="AH/BAR_dom_sf"/>
</dbReference>
<dbReference type="FunFam" id="1.20.1270.60:FF:000167">
    <property type="entry name" value="Bridging integrator 2"/>
    <property type="match status" value="1"/>
</dbReference>
<feature type="region of interest" description="Disordered" evidence="5">
    <location>
        <begin position="250"/>
        <end position="500"/>
    </location>
</feature>
<dbReference type="PANTHER" id="PTHR46514">
    <property type="entry name" value="AMPHIPHYSIN"/>
    <property type="match status" value="1"/>
</dbReference>
<feature type="compositionally biased region" description="Basic and acidic residues" evidence="5">
    <location>
        <begin position="681"/>
        <end position="693"/>
    </location>
</feature>
<keyword evidence="2" id="KW-0963">Cytoplasm</keyword>
<comment type="caution">
    <text evidence="7">The sequence shown here is derived from an EMBL/GenBank/DDBJ whole genome shotgun (WGS) entry which is preliminary data.</text>
</comment>
<evidence type="ECO:0000256" key="5">
    <source>
        <dbReference type="SAM" id="MobiDB-lite"/>
    </source>
</evidence>
<evidence type="ECO:0000256" key="4">
    <source>
        <dbReference type="SAM" id="Coils"/>
    </source>
</evidence>
<feature type="compositionally biased region" description="Basic and acidic residues" evidence="5">
    <location>
        <begin position="659"/>
        <end position="668"/>
    </location>
</feature>
<feature type="compositionally biased region" description="Basic and acidic residues" evidence="5">
    <location>
        <begin position="559"/>
        <end position="588"/>
    </location>
</feature>
<dbReference type="GO" id="GO:0001891">
    <property type="term" value="C:phagocytic cup"/>
    <property type="evidence" value="ECO:0007669"/>
    <property type="project" value="TreeGrafter"/>
</dbReference>
<reference evidence="7" key="1">
    <citation type="journal article" date="2022" name="bioRxiv">
        <title>Sequencing and chromosome-scale assembly of the giantPleurodeles waltlgenome.</title>
        <authorList>
            <person name="Brown T."/>
            <person name="Elewa A."/>
            <person name="Iarovenko S."/>
            <person name="Subramanian E."/>
            <person name="Araus A.J."/>
            <person name="Petzold A."/>
            <person name="Susuki M."/>
            <person name="Suzuki K.-i.T."/>
            <person name="Hayashi T."/>
            <person name="Toyoda A."/>
            <person name="Oliveira C."/>
            <person name="Osipova E."/>
            <person name="Leigh N.D."/>
            <person name="Simon A."/>
            <person name="Yun M.H."/>
        </authorList>
    </citation>
    <scope>NUCLEOTIDE SEQUENCE</scope>
    <source>
        <strain evidence="7">20211129_DDA</strain>
        <tissue evidence="7">Liver</tissue>
    </source>
</reference>
<dbReference type="SMART" id="SM00721">
    <property type="entry name" value="BAR"/>
    <property type="match status" value="1"/>
</dbReference>
<dbReference type="Proteomes" id="UP001066276">
    <property type="component" value="Chromosome 4_2"/>
</dbReference>
<feature type="domain" description="BAR" evidence="6">
    <location>
        <begin position="12"/>
        <end position="228"/>
    </location>
</feature>
<dbReference type="GO" id="GO:0005737">
    <property type="term" value="C:cytoplasm"/>
    <property type="evidence" value="ECO:0007669"/>
    <property type="project" value="UniProtKB-SubCell"/>
</dbReference>
<evidence type="ECO:0000256" key="2">
    <source>
        <dbReference type="ARBA" id="ARBA00022490"/>
    </source>
</evidence>
<evidence type="ECO:0000313" key="8">
    <source>
        <dbReference type="Proteomes" id="UP001066276"/>
    </source>
</evidence>
<feature type="region of interest" description="Disordered" evidence="5">
    <location>
        <begin position="540"/>
        <end position="618"/>
    </location>
</feature>
<feature type="compositionally biased region" description="Polar residues" evidence="5">
    <location>
        <begin position="393"/>
        <end position="408"/>
    </location>
</feature>
<proteinExistence type="predicted"/>
<dbReference type="PANTHER" id="PTHR46514:SF1">
    <property type="entry name" value="BRIDGING INTEGRATOR 2"/>
    <property type="match status" value="1"/>
</dbReference>
<feature type="region of interest" description="Disordered" evidence="5">
    <location>
        <begin position="638"/>
        <end position="708"/>
    </location>
</feature>
<dbReference type="PRINTS" id="PR01251">
    <property type="entry name" value="AMPHIPHYSIN"/>
</dbReference>
<keyword evidence="8" id="KW-1185">Reference proteome</keyword>